<comment type="caution">
    <text evidence="3">The sequence shown here is derived from an EMBL/GenBank/DDBJ whole genome shotgun (WGS) entry which is preliminary data.</text>
</comment>
<evidence type="ECO:0000313" key="3">
    <source>
        <dbReference type="EMBL" id="HET97598.1"/>
    </source>
</evidence>
<organism evidence="3">
    <name type="scientific">Desulfurivibrio alkaliphilus</name>
    <dbReference type="NCBI Taxonomy" id="427923"/>
    <lineage>
        <taxon>Bacteria</taxon>
        <taxon>Pseudomonadati</taxon>
        <taxon>Thermodesulfobacteriota</taxon>
        <taxon>Desulfobulbia</taxon>
        <taxon>Desulfobulbales</taxon>
        <taxon>Desulfobulbaceae</taxon>
        <taxon>Desulfurivibrio</taxon>
    </lineage>
</organism>
<feature type="domain" description="PKD-like" evidence="2">
    <location>
        <begin position="66"/>
        <end position="115"/>
    </location>
</feature>
<sequence>MKRAVSLLMTMSLLLLGGCSGSDGTQGPAGPVGPSMPVIQSLWATGLPAAPGGSVTVGVDAQSADDSALVYAWSVSDGFELVSGSGTEQLTLTPVWFVSGRVEVTVSDGQGGAATGAVSVSARDGNWGWAGTIESSVNHAYAPQVAMDGGGNGLAVWMQHDGTADSIYASRFE</sequence>
<dbReference type="Pfam" id="PF19408">
    <property type="entry name" value="PKD_6"/>
    <property type="match status" value="1"/>
</dbReference>
<feature type="signal peptide" evidence="1">
    <location>
        <begin position="1"/>
        <end position="21"/>
    </location>
</feature>
<dbReference type="InterPro" id="IPR045829">
    <property type="entry name" value="PKD_6"/>
</dbReference>
<proteinExistence type="predicted"/>
<name>A0A7C2XV17_9BACT</name>
<evidence type="ECO:0000256" key="1">
    <source>
        <dbReference type="SAM" id="SignalP"/>
    </source>
</evidence>
<dbReference type="PROSITE" id="PS51257">
    <property type="entry name" value="PROKAR_LIPOPROTEIN"/>
    <property type="match status" value="1"/>
</dbReference>
<protein>
    <recommendedName>
        <fullName evidence="2">PKD-like domain-containing protein</fullName>
    </recommendedName>
</protein>
<gene>
    <name evidence="3" type="ORF">ENN98_02645</name>
</gene>
<accession>A0A7C2XV17</accession>
<feature type="chain" id="PRO_5028256475" description="PKD-like domain-containing protein" evidence="1">
    <location>
        <begin position="22"/>
        <end position="173"/>
    </location>
</feature>
<dbReference type="EMBL" id="DSDS01000057">
    <property type="protein sequence ID" value="HET97598.1"/>
    <property type="molecule type" value="Genomic_DNA"/>
</dbReference>
<reference evidence="3" key="1">
    <citation type="journal article" date="2020" name="mSystems">
        <title>Genome- and Community-Level Interaction Insights into Carbon Utilization and Element Cycling Functions of Hydrothermarchaeota in Hydrothermal Sediment.</title>
        <authorList>
            <person name="Zhou Z."/>
            <person name="Liu Y."/>
            <person name="Xu W."/>
            <person name="Pan J."/>
            <person name="Luo Z.H."/>
            <person name="Li M."/>
        </authorList>
    </citation>
    <scope>NUCLEOTIDE SEQUENCE [LARGE SCALE GENOMIC DNA]</scope>
    <source>
        <strain evidence="3">SpSt-1224</strain>
    </source>
</reference>
<evidence type="ECO:0000259" key="2">
    <source>
        <dbReference type="Pfam" id="PF19408"/>
    </source>
</evidence>
<keyword evidence="1" id="KW-0732">Signal</keyword>
<dbReference type="AlphaFoldDB" id="A0A7C2XV17"/>
<dbReference type="Proteomes" id="UP000885986">
    <property type="component" value="Unassembled WGS sequence"/>
</dbReference>